<evidence type="ECO:0000256" key="1">
    <source>
        <dbReference type="ARBA" id="ARBA00023125"/>
    </source>
</evidence>
<dbReference type="PANTHER" id="PTHR30055:SF226">
    <property type="entry name" value="HTH-TYPE TRANSCRIPTIONAL REGULATOR PKSA"/>
    <property type="match status" value="1"/>
</dbReference>
<dbReference type="PROSITE" id="PS01081">
    <property type="entry name" value="HTH_TETR_1"/>
    <property type="match status" value="1"/>
</dbReference>
<name>A0A1H0TU84_9PSEU</name>
<proteinExistence type="predicted"/>
<dbReference type="InterPro" id="IPR001647">
    <property type="entry name" value="HTH_TetR"/>
</dbReference>
<sequence length="208" mass="22186">MRWLNARVAYRKTEAVLKKQAMTRERIVRAATELVVEEGYAGCSMAGVARRAEVATGSIYQFFPSKGELFAEVFRTAVSREVVATSQAGAEKLTSSARASILAAAETFCTRAMRSPRMAYALIAEPVDPLVEAERLVFHQSFSDILATAINAAIAAGEVPDQDAGITAAGIVGAISDVLVLPLSRGDTGERVLPALLAFIDRALGRPD</sequence>
<dbReference type="InterPro" id="IPR036271">
    <property type="entry name" value="Tet_transcr_reg_TetR-rel_C_sf"/>
</dbReference>
<organism evidence="4 5">
    <name type="scientific">Actinokineospora alba</name>
    <dbReference type="NCBI Taxonomy" id="504798"/>
    <lineage>
        <taxon>Bacteria</taxon>
        <taxon>Bacillati</taxon>
        <taxon>Actinomycetota</taxon>
        <taxon>Actinomycetes</taxon>
        <taxon>Pseudonocardiales</taxon>
        <taxon>Pseudonocardiaceae</taxon>
        <taxon>Actinokineospora</taxon>
    </lineage>
</organism>
<dbReference type="InterPro" id="IPR023772">
    <property type="entry name" value="DNA-bd_HTH_TetR-type_CS"/>
</dbReference>
<evidence type="ECO:0000259" key="3">
    <source>
        <dbReference type="PROSITE" id="PS50977"/>
    </source>
</evidence>
<dbReference type="PANTHER" id="PTHR30055">
    <property type="entry name" value="HTH-TYPE TRANSCRIPTIONAL REGULATOR RUTR"/>
    <property type="match status" value="1"/>
</dbReference>
<dbReference type="AlphaFoldDB" id="A0A1H0TU84"/>
<dbReference type="Gene3D" id="1.10.10.60">
    <property type="entry name" value="Homeodomain-like"/>
    <property type="match status" value="1"/>
</dbReference>
<evidence type="ECO:0000313" key="4">
    <source>
        <dbReference type="EMBL" id="SDP57503.1"/>
    </source>
</evidence>
<dbReference type="GO" id="GO:0003700">
    <property type="term" value="F:DNA-binding transcription factor activity"/>
    <property type="evidence" value="ECO:0007669"/>
    <property type="project" value="TreeGrafter"/>
</dbReference>
<dbReference type="InterPro" id="IPR009057">
    <property type="entry name" value="Homeodomain-like_sf"/>
</dbReference>
<reference evidence="5" key="1">
    <citation type="submission" date="2016-10" db="EMBL/GenBank/DDBJ databases">
        <authorList>
            <person name="Varghese N."/>
            <person name="Submissions S."/>
        </authorList>
    </citation>
    <scope>NUCLEOTIDE SEQUENCE [LARGE SCALE GENOMIC DNA]</scope>
    <source>
        <strain evidence="5">IBRC-M 10655</strain>
    </source>
</reference>
<evidence type="ECO:0000256" key="2">
    <source>
        <dbReference type="PROSITE-ProRule" id="PRU00335"/>
    </source>
</evidence>
<dbReference type="EMBL" id="FNJB01000010">
    <property type="protein sequence ID" value="SDP57503.1"/>
    <property type="molecule type" value="Genomic_DNA"/>
</dbReference>
<dbReference type="Gene3D" id="1.10.357.10">
    <property type="entry name" value="Tetracycline Repressor, domain 2"/>
    <property type="match status" value="1"/>
</dbReference>
<accession>A0A1H0TU84</accession>
<dbReference type="Pfam" id="PF00440">
    <property type="entry name" value="TetR_N"/>
    <property type="match status" value="1"/>
</dbReference>
<keyword evidence="1 2" id="KW-0238">DNA-binding</keyword>
<dbReference type="Proteomes" id="UP000199651">
    <property type="component" value="Unassembled WGS sequence"/>
</dbReference>
<dbReference type="SUPFAM" id="SSF46689">
    <property type="entry name" value="Homeodomain-like"/>
    <property type="match status" value="1"/>
</dbReference>
<keyword evidence="5" id="KW-1185">Reference proteome</keyword>
<feature type="domain" description="HTH tetR-type" evidence="3">
    <location>
        <begin position="21"/>
        <end position="81"/>
    </location>
</feature>
<dbReference type="PRINTS" id="PR00455">
    <property type="entry name" value="HTHTETR"/>
</dbReference>
<dbReference type="STRING" id="504798.SAMN05421871_110197"/>
<dbReference type="InterPro" id="IPR050109">
    <property type="entry name" value="HTH-type_TetR-like_transc_reg"/>
</dbReference>
<feature type="DNA-binding region" description="H-T-H motif" evidence="2">
    <location>
        <begin position="44"/>
        <end position="63"/>
    </location>
</feature>
<protein>
    <submittedName>
        <fullName evidence="4">DNA-binding transcriptional regulator, AcrR family</fullName>
    </submittedName>
</protein>
<dbReference type="SUPFAM" id="SSF48498">
    <property type="entry name" value="Tetracyclin repressor-like, C-terminal domain"/>
    <property type="match status" value="1"/>
</dbReference>
<dbReference type="PROSITE" id="PS50977">
    <property type="entry name" value="HTH_TETR_2"/>
    <property type="match status" value="1"/>
</dbReference>
<dbReference type="GO" id="GO:0000976">
    <property type="term" value="F:transcription cis-regulatory region binding"/>
    <property type="evidence" value="ECO:0007669"/>
    <property type="project" value="TreeGrafter"/>
</dbReference>
<evidence type="ECO:0000313" key="5">
    <source>
        <dbReference type="Proteomes" id="UP000199651"/>
    </source>
</evidence>
<gene>
    <name evidence="4" type="ORF">SAMN05192558_110197</name>
</gene>